<gene>
    <name evidence="1" type="ORF">ACFQ1S_47130</name>
</gene>
<dbReference type="EMBL" id="JBHTIS010004604">
    <property type="protein sequence ID" value="MFD1052641.1"/>
    <property type="molecule type" value="Genomic_DNA"/>
</dbReference>
<protein>
    <recommendedName>
        <fullName evidence="3">DUF5071 domain-containing protein</fullName>
    </recommendedName>
</protein>
<keyword evidence="2" id="KW-1185">Reference proteome</keyword>
<evidence type="ECO:0008006" key="3">
    <source>
        <dbReference type="Google" id="ProtNLM"/>
    </source>
</evidence>
<comment type="caution">
    <text evidence="1">The sequence shown here is derived from an EMBL/GenBank/DDBJ whole genome shotgun (WGS) entry which is preliminary data.</text>
</comment>
<dbReference type="Proteomes" id="UP001597045">
    <property type="component" value="Unassembled WGS sequence"/>
</dbReference>
<evidence type="ECO:0000313" key="2">
    <source>
        <dbReference type="Proteomes" id="UP001597045"/>
    </source>
</evidence>
<evidence type="ECO:0000313" key="1">
    <source>
        <dbReference type="EMBL" id="MFD1052641.1"/>
    </source>
</evidence>
<organism evidence="1 2">
    <name type="scientific">Kibdelosporangium lantanae</name>
    <dbReference type="NCBI Taxonomy" id="1497396"/>
    <lineage>
        <taxon>Bacteria</taxon>
        <taxon>Bacillati</taxon>
        <taxon>Actinomycetota</taxon>
        <taxon>Actinomycetes</taxon>
        <taxon>Pseudonocardiales</taxon>
        <taxon>Pseudonocardiaceae</taxon>
        <taxon>Kibdelosporangium</taxon>
    </lineage>
</organism>
<sequence length="130" mass="14582">MTDAYENDLETLISWVNQPDWPTSETFLTDHPELITERSVRYLHRLADAQPRAATALKADDHAWLLQLCSRHGIAAGYAEYHRVVDRAQQLRSDAEAAERQLVLNSGTAPLERALAAARESDKLLTGTSR</sequence>
<reference evidence="2" key="1">
    <citation type="journal article" date="2019" name="Int. J. Syst. Evol. Microbiol.">
        <title>The Global Catalogue of Microorganisms (GCM) 10K type strain sequencing project: providing services to taxonomists for standard genome sequencing and annotation.</title>
        <authorList>
            <consortium name="The Broad Institute Genomics Platform"/>
            <consortium name="The Broad Institute Genome Sequencing Center for Infectious Disease"/>
            <person name="Wu L."/>
            <person name="Ma J."/>
        </authorList>
    </citation>
    <scope>NUCLEOTIDE SEQUENCE [LARGE SCALE GENOMIC DNA]</scope>
    <source>
        <strain evidence="2">JCM 31486</strain>
    </source>
</reference>
<feature type="non-terminal residue" evidence="1">
    <location>
        <position position="130"/>
    </location>
</feature>
<accession>A0ABW3MQ30</accession>
<proteinExistence type="predicted"/>
<name>A0ABW3MQ30_9PSEU</name>